<organism evidence="3 4">
    <name type="scientific">Roseateles aquae</name>
    <dbReference type="NCBI Taxonomy" id="3077235"/>
    <lineage>
        <taxon>Bacteria</taxon>
        <taxon>Pseudomonadati</taxon>
        <taxon>Pseudomonadota</taxon>
        <taxon>Betaproteobacteria</taxon>
        <taxon>Burkholderiales</taxon>
        <taxon>Sphaerotilaceae</taxon>
        <taxon>Roseateles</taxon>
    </lineage>
</organism>
<evidence type="ECO:0000313" key="3">
    <source>
        <dbReference type="EMBL" id="MDT9000308.1"/>
    </source>
</evidence>
<evidence type="ECO:0000313" key="4">
    <source>
        <dbReference type="Proteomes" id="UP001246372"/>
    </source>
</evidence>
<evidence type="ECO:0000256" key="2">
    <source>
        <dbReference type="SAM" id="Phobius"/>
    </source>
</evidence>
<accession>A0ABU3PCJ9</accession>
<name>A0ABU3PCJ9_9BURK</name>
<keyword evidence="2" id="KW-0472">Membrane</keyword>
<sequence>MAELLQRLALRLLLCLLPTYLLWRSLGAIGVVVGVPLFGLALATPLLDLMRQLRQQARAFSYRDIEGRHFAFRGQHLDIVDDAEHFRWIKLSDVRKLIQQLPGDETLCRLYPADVQSAAVARPARIRAEALHGYLAKASAPGNLKFKHWLEREVLFPASQRRTRAPRAAGPDAAPALPDPAFRERANTGTDADAA</sequence>
<keyword evidence="2" id="KW-1133">Transmembrane helix</keyword>
<keyword evidence="2" id="KW-0812">Transmembrane</keyword>
<evidence type="ECO:0000256" key="1">
    <source>
        <dbReference type="SAM" id="MobiDB-lite"/>
    </source>
</evidence>
<dbReference type="RefSeq" id="WP_315650873.1">
    <property type="nucleotide sequence ID" value="NZ_JAVXZY010000005.1"/>
</dbReference>
<feature type="region of interest" description="Disordered" evidence="1">
    <location>
        <begin position="160"/>
        <end position="195"/>
    </location>
</feature>
<protein>
    <recommendedName>
        <fullName evidence="5">Bro-N domain-containing protein</fullName>
    </recommendedName>
</protein>
<evidence type="ECO:0008006" key="5">
    <source>
        <dbReference type="Google" id="ProtNLM"/>
    </source>
</evidence>
<feature type="compositionally biased region" description="Low complexity" evidence="1">
    <location>
        <begin position="166"/>
        <end position="180"/>
    </location>
</feature>
<proteinExistence type="predicted"/>
<gene>
    <name evidence="3" type="ORF">RQP53_13625</name>
</gene>
<feature type="transmembrane region" description="Helical" evidence="2">
    <location>
        <begin position="20"/>
        <end position="47"/>
    </location>
</feature>
<dbReference type="Proteomes" id="UP001246372">
    <property type="component" value="Unassembled WGS sequence"/>
</dbReference>
<comment type="caution">
    <text evidence="3">The sequence shown here is derived from an EMBL/GenBank/DDBJ whole genome shotgun (WGS) entry which is preliminary data.</text>
</comment>
<dbReference type="EMBL" id="JAVXZY010000005">
    <property type="protein sequence ID" value="MDT9000308.1"/>
    <property type="molecule type" value="Genomic_DNA"/>
</dbReference>
<reference evidence="3" key="1">
    <citation type="submission" date="2023-09" db="EMBL/GenBank/DDBJ databases">
        <title>Paucibacter sp. APW11 Genome sequencing and assembly.</title>
        <authorList>
            <person name="Kim I."/>
        </authorList>
    </citation>
    <scope>NUCLEOTIDE SEQUENCE</scope>
    <source>
        <strain evidence="3">APW11</strain>
    </source>
</reference>
<keyword evidence="4" id="KW-1185">Reference proteome</keyword>